<dbReference type="GO" id="GO:0005819">
    <property type="term" value="C:spindle"/>
    <property type="evidence" value="ECO:0007669"/>
    <property type="project" value="UniProtKB-SubCell"/>
</dbReference>
<dbReference type="PANTHER" id="PTHR12830">
    <property type="entry name" value="ANAPHASE-PROMOTING COMPLEX SUBUNIT 5"/>
    <property type="match status" value="1"/>
</dbReference>
<comment type="pathway">
    <text evidence="3">Protein modification; protein ubiquitination.</text>
</comment>
<dbReference type="InterPro" id="IPR026000">
    <property type="entry name" value="Apc5_dom"/>
</dbReference>
<evidence type="ECO:0000259" key="19">
    <source>
        <dbReference type="Pfam" id="PF21371"/>
    </source>
</evidence>
<comment type="similarity">
    <text evidence="4">Belongs to the APC5 family.</text>
</comment>
<name>A0AAW1UNE7_9CUCU</name>
<keyword evidence="6" id="KW-0963">Cytoplasm</keyword>
<keyword evidence="13" id="KW-0206">Cytoskeleton</keyword>
<dbReference type="GO" id="GO:0045842">
    <property type="term" value="P:positive regulation of mitotic metaphase/anaphase transition"/>
    <property type="evidence" value="ECO:0007669"/>
    <property type="project" value="TreeGrafter"/>
</dbReference>
<dbReference type="Gene3D" id="1.25.40.10">
    <property type="entry name" value="Tetratricopeptide repeat domain"/>
    <property type="match status" value="1"/>
</dbReference>
<evidence type="ECO:0000256" key="14">
    <source>
        <dbReference type="ARBA" id="ARBA00023242"/>
    </source>
</evidence>
<dbReference type="PANTHER" id="PTHR12830:SF9">
    <property type="entry name" value="ANAPHASE-PROMOTING COMPLEX SUBUNIT 5"/>
    <property type="match status" value="1"/>
</dbReference>
<dbReference type="InterPro" id="IPR048968">
    <property type="entry name" value="Apc5_N"/>
</dbReference>
<evidence type="ECO:0000256" key="7">
    <source>
        <dbReference type="ARBA" id="ARBA00022553"/>
    </source>
</evidence>
<evidence type="ECO:0000256" key="13">
    <source>
        <dbReference type="ARBA" id="ARBA00023212"/>
    </source>
</evidence>
<evidence type="ECO:0000256" key="4">
    <source>
        <dbReference type="ARBA" id="ARBA00007450"/>
    </source>
</evidence>
<dbReference type="EMBL" id="JARQZJ010000072">
    <property type="protein sequence ID" value="KAK9882007.1"/>
    <property type="molecule type" value="Genomic_DNA"/>
</dbReference>
<comment type="subcellular location">
    <subcellularLocation>
        <location evidence="2">Cytoplasm</location>
        <location evidence="2">Cytoskeleton</location>
        <location evidence="2">Spindle</location>
    </subcellularLocation>
    <subcellularLocation>
        <location evidence="1">Nucleus</location>
    </subcellularLocation>
</comment>
<keyword evidence="14" id="KW-0539">Nucleus</keyword>
<feature type="domain" description="Anaphase-promoting complex subunit 5 N-terminal" evidence="19">
    <location>
        <begin position="61"/>
        <end position="177"/>
    </location>
</feature>
<evidence type="ECO:0000313" key="20">
    <source>
        <dbReference type="EMBL" id="KAK9882007.1"/>
    </source>
</evidence>
<dbReference type="InterPro" id="IPR037679">
    <property type="entry name" value="Apc5"/>
</dbReference>
<evidence type="ECO:0000313" key="21">
    <source>
        <dbReference type="Proteomes" id="UP001431783"/>
    </source>
</evidence>
<keyword evidence="12" id="KW-0802">TPR repeat</keyword>
<comment type="function">
    <text evidence="17">Component of the anaphase promoting complex/cyclosome (APC/C), a cell cycle-regulated E3 ubiquitin ligase that controls progression through mitosis and the G1 phase of the cell cycle. The APC/C complex acts by mediating ubiquitination and subsequent degradation of target proteins: it mainly mediates the formation of 'Lys-11'-linked polyubiquitin chains and, to a lower extent, the formation of 'Lys-48'- and 'Lys-63'-linked polyubiquitin chains. The APC/C complex catalyzes assembly of branched 'Lys-11'-/'Lys-48'-linked branched ubiquitin chains on target proteins.</text>
</comment>
<dbReference type="SUPFAM" id="SSF48452">
    <property type="entry name" value="TPR-like"/>
    <property type="match status" value="1"/>
</dbReference>
<dbReference type="GO" id="GO:0005680">
    <property type="term" value="C:anaphase-promoting complex"/>
    <property type="evidence" value="ECO:0007669"/>
    <property type="project" value="InterPro"/>
</dbReference>
<evidence type="ECO:0000256" key="8">
    <source>
        <dbReference type="ARBA" id="ARBA00022618"/>
    </source>
</evidence>
<keyword evidence="10" id="KW-0498">Mitosis</keyword>
<dbReference type="Proteomes" id="UP001431783">
    <property type="component" value="Unassembled WGS sequence"/>
</dbReference>
<evidence type="ECO:0000256" key="6">
    <source>
        <dbReference type="ARBA" id="ARBA00022490"/>
    </source>
</evidence>
<evidence type="ECO:0000256" key="12">
    <source>
        <dbReference type="ARBA" id="ARBA00022803"/>
    </source>
</evidence>
<evidence type="ECO:0000256" key="2">
    <source>
        <dbReference type="ARBA" id="ARBA00004186"/>
    </source>
</evidence>
<dbReference type="CDD" id="cd16270">
    <property type="entry name" value="Apc5_N"/>
    <property type="match status" value="1"/>
</dbReference>
<evidence type="ECO:0000256" key="5">
    <source>
        <dbReference type="ARBA" id="ARBA00016066"/>
    </source>
</evidence>
<evidence type="ECO:0000256" key="3">
    <source>
        <dbReference type="ARBA" id="ARBA00004906"/>
    </source>
</evidence>
<evidence type="ECO:0000256" key="11">
    <source>
        <dbReference type="ARBA" id="ARBA00022786"/>
    </source>
</evidence>
<keyword evidence="15" id="KW-0131">Cell cycle</keyword>
<keyword evidence="8" id="KW-0132">Cell division</keyword>
<evidence type="ECO:0000256" key="17">
    <source>
        <dbReference type="ARBA" id="ARBA00045696"/>
    </source>
</evidence>
<dbReference type="GO" id="GO:0051301">
    <property type="term" value="P:cell division"/>
    <property type="evidence" value="ECO:0007669"/>
    <property type="project" value="UniProtKB-KW"/>
</dbReference>
<sequence length="753" mass="87657">MSTNKETPMEYCNTVKKGKLDIITPHRLAIAILIKNFHKYRETDEYKNEADGMFSKYLRDFCVLLLKLMQSPDIELAELWSLLTSENYNLPEALKLLFKQDLNEINNNGVGSLLDVIDGLSRLMADNESDPIHLANKCIISKNSVVGYYLRRLIVNFDKLTFSEVTEIYSSFQRYCRDLISFTFMPEENHLFHMENWSGGKNLWTRRQAELFIATQAALLESNEEKAMRPKDLQNIISNILKTNPNLAEAHFLAYLNYLRVKEFCGAIDSLYHCFDLNNIGEMKNGNDDKPKIYRFAALNLAVLHHHFDHHEEALASLREAIRIAQDANDSVCLQHALSWLYRLIVTNKDKLIEHSVLKSFGLNLSYRTSLGIQTFVQLSSLLSAKPHHIFETLAKSDIINYQHNHRDLISNSYAVKSSLWQFYGKPEMSSLWSQLLLYLNIDNPKPSKAYYGEAFCLSICNVAMHLLAQGKYNLVYCILSFAKLRFPNEPNSHIWMLCDCIFYFIRALYHEDWNEAEAAAQRLTIVDKWESYLRLAELYLYKQDYVEANKYVDMVFERYEDEDKSKFKGYQYIRAKLLLAEIQFASNIPHSIPSGIMDLLSNCLIETNKYQLDYYTAMIYMHMANVQLHLGMTGQALMVLDKCMIQIMSHGGCYDRARCLLLYVKCLIADSTRLKSQEKNEVMKKGTVMLNEVKELFSNVEAYSRMKDVLYLQAKLYNNLNMRQDRNRCALEFRLLEEEYATKNTQTLVKYL</sequence>
<dbReference type="Pfam" id="PF12862">
    <property type="entry name" value="ANAPC5"/>
    <property type="match status" value="1"/>
</dbReference>
<gene>
    <name evidence="20" type="ORF">WA026_018860</name>
</gene>
<reference evidence="20 21" key="1">
    <citation type="submission" date="2023-03" db="EMBL/GenBank/DDBJ databases">
        <title>Genome insight into feeding habits of ladybird beetles.</title>
        <authorList>
            <person name="Li H.-S."/>
            <person name="Huang Y.-H."/>
            <person name="Pang H."/>
        </authorList>
    </citation>
    <scope>NUCLEOTIDE SEQUENCE [LARGE SCALE GENOMIC DNA]</scope>
    <source>
        <strain evidence="20">SYSU_2023b</strain>
        <tissue evidence="20">Whole body</tissue>
    </source>
</reference>
<evidence type="ECO:0000256" key="16">
    <source>
        <dbReference type="ARBA" id="ARBA00031069"/>
    </source>
</evidence>
<evidence type="ECO:0000256" key="9">
    <source>
        <dbReference type="ARBA" id="ARBA00022737"/>
    </source>
</evidence>
<accession>A0AAW1UNE7</accession>
<evidence type="ECO:0000256" key="1">
    <source>
        <dbReference type="ARBA" id="ARBA00004123"/>
    </source>
</evidence>
<evidence type="ECO:0000256" key="15">
    <source>
        <dbReference type="ARBA" id="ARBA00023306"/>
    </source>
</evidence>
<organism evidence="20 21">
    <name type="scientific">Henosepilachna vigintioctopunctata</name>
    <dbReference type="NCBI Taxonomy" id="420089"/>
    <lineage>
        <taxon>Eukaryota</taxon>
        <taxon>Metazoa</taxon>
        <taxon>Ecdysozoa</taxon>
        <taxon>Arthropoda</taxon>
        <taxon>Hexapoda</taxon>
        <taxon>Insecta</taxon>
        <taxon>Pterygota</taxon>
        <taxon>Neoptera</taxon>
        <taxon>Endopterygota</taxon>
        <taxon>Coleoptera</taxon>
        <taxon>Polyphaga</taxon>
        <taxon>Cucujiformia</taxon>
        <taxon>Coccinelloidea</taxon>
        <taxon>Coccinellidae</taxon>
        <taxon>Epilachninae</taxon>
        <taxon>Epilachnini</taxon>
        <taxon>Henosepilachna</taxon>
    </lineage>
</organism>
<dbReference type="GO" id="GO:0070979">
    <property type="term" value="P:protein K11-linked ubiquitination"/>
    <property type="evidence" value="ECO:0007669"/>
    <property type="project" value="TreeGrafter"/>
</dbReference>
<feature type="domain" description="Anaphase-promoting complex subunit 5" evidence="18">
    <location>
        <begin position="251"/>
        <end position="345"/>
    </location>
</feature>
<protein>
    <recommendedName>
        <fullName evidence="5">Anaphase-promoting complex subunit 5</fullName>
    </recommendedName>
    <alternativeName>
        <fullName evidence="16">Cyclosome subunit 5</fullName>
    </alternativeName>
</protein>
<keyword evidence="9" id="KW-0677">Repeat</keyword>
<keyword evidence="11" id="KW-0833">Ubl conjugation pathway</keyword>
<keyword evidence="7" id="KW-0597">Phosphoprotein</keyword>
<dbReference type="AlphaFoldDB" id="A0AAW1UNE7"/>
<dbReference type="Pfam" id="PF21371">
    <property type="entry name" value="Apc5_N"/>
    <property type="match status" value="1"/>
</dbReference>
<dbReference type="GO" id="GO:0031145">
    <property type="term" value="P:anaphase-promoting complex-dependent catabolic process"/>
    <property type="evidence" value="ECO:0007669"/>
    <property type="project" value="TreeGrafter"/>
</dbReference>
<dbReference type="InterPro" id="IPR011990">
    <property type="entry name" value="TPR-like_helical_dom_sf"/>
</dbReference>
<evidence type="ECO:0000256" key="10">
    <source>
        <dbReference type="ARBA" id="ARBA00022776"/>
    </source>
</evidence>
<proteinExistence type="inferred from homology"/>
<comment type="caution">
    <text evidence="20">The sequence shown here is derived from an EMBL/GenBank/DDBJ whole genome shotgun (WGS) entry which is preliminary data.</text>
</comment>
<evidence type="ECO:0000259" key="18">
    <source>
        <dbReference type="Pfam" id="PF12862"/>
    </source>
</evidence>
<keyword evidence="21" id="KW-1185">Reference proteome</keyword>